<dbReference type="InterPro" id="IPR025857">
    <property type="entry name" value="MacB_PCD"/>
</dbReference>
<evidence type="ECO:0000256" key="6">
    <source>
        <dbReference type="SAM" id="Phobius"/>
    </source>
</evidence>
<protein>
    <submittedName>
        <fullName evidence="9">Putative ABC transport system permease protein</fullName>
    </submittedName>
</protein>
<comment type="subcellular location">
    <subcellularLocation>
        <location evidence="1">Cell membrane</location>
        <topology evidence="1">Multi-pass membrane protein</topology>
    </subcellularLocation>
</comment>
<feature type="domain" description="ABC3 transporter permease C-terminal" evidence="7">
    <location>
        <begin position="314"/>
        <end position="429"/>
    </location>
</feature>
<evidence type="ECO:0000256" key="5">
    <source>
        <dbReference type="ARBA" id="ARBA00023136"/>
    </source>
</evidence>
<evidence type="ECO:0000256" key="2">
    <source>
        <dbReference type="ARBA" id="ARBA00022475"/>
    </source>
</evidence>
<dbReference type="GO" id="GO:0022857">
    <property type="term" value="F:transmembrane transporter activity"/>
    <property type="evidence" value="ECO:0007669"/>
    <property type="project" value="TreeGrafter"/>
</dbReference>
<feature type="domain" description="MacB-like periplasmic core" evidence="8">
    <location>
        <begin position="20"/>
        <end position="218"/>
    </location>
</feature>
<dbReference type="InterPro" id="IPR003838">
    <property type="entry name" value="ABC3_permease_C"/>
</dbReference>
<name>A0A4S3KXG5_9GAMM</name>
<evidence type="ECO:0000256" key="1">
    <source>
        <dbReference type="ARBA" id="ARBA00004651"/>
    </source>
</evidence>
<evidence type="ECO:0000313" key="9">
    <source>
        <dbReference type="EMBL" id="TCS93186.1"/>
    </source>
</evidence>
<keyword evidence="5 6" id="KW-0472">Membrane</keyword>
<feature type="transmembrane region" description="Helical" evidence="6">
    <location>
        <begin position="354"/>
        <end position="380"/>
    </location>
</feature>
<dbReference type="PANTHER" id="PTHR30572:SF18">
    <property type="entry name" value="ABC-TYPE MACROLIDE FAMILY EXPORT SYSTEM PERMEASE COMPONENT 2"/>
    <property type="match status" value="1"/>
</dbReference>
<comment type="caution">
    <text evidence="9">The sequence shown here is derived from an EMBL/GenBank/DDBJ whole genome shotgun (WGS) entry which is preliminary data.</text>
</comment>
<proteinExistence type="predicted"/>
<gene>
    <name evidence="9" type="ORF">EDC25_1299</name>
</gene>
<dbReference type="Pfam" id="PF02687">
    <property type="entry name" value="FtsX"/>
    <property type="match status" value="1"/>
</dbReference>
<dbReference type="OrthoDB" id="8735006at2"/>
<dbReference type="Proteomes" id="UP000294599">
    <property type="component" value="Unassembled WGS sequence"/>
</dbReference>
<organism evidence="9 10">
    <name type="scientific">Pseudofulvimonas gallinarii</name>
    <dbReference type="NCBI Taxonomy" id="634155"/>
    <lineage>
        <taxon>Bacteria</taxon>
        <taxon>Pseudomonadati</taxon>
        <taxon>Pseudomonadota</taxon>
        <taxon>Gammaproteobacteria</taxon>
        <taxon>Lysobacterales</taxon>
        <taxon>Rhodanobacteraceae</taxon>
        <taxon>Pseudofulvimonas</taxon>
    </lineage>
</organism>
<feature type="transmembrane region" description="Helical" evidence="6">
    <location>
        <begin position="400"/>
        <end position="420"/>
    </location>
</feature>
<keyword evidence="4 6" id="KW-1133">Transmembrane helix</keyword>
<dbReference type="EMBL" id="SMAF01000029">
    <property type="protein sequence ID" value="TCS93186.1"/>
    <property type="molecule type" value="Genomic_DNA"/>
</dbReference>
<dbReference type="AlphaFoldDB" id="A0A4S3KXG5"/>
<dbReference type="GO" id="GO:0005886">
    <property type="term" value="C:plasma membrane"/>
    <property type="evidence" value="ECO:0007669"/>
    <property type="project" value="UniProtKB-SubCell"/>
</dbReference>
<dbReference type="Pfam" id="PF12704">
    <property type="entry name" value="MacB_PCD"/>
    <property type="match status" value="1"/>
</dbReference>
<evidence type="ECO:0000256" key="3">
    <source>
        <dbReference type="ARBA" id="ARBA00022692"/>
    </source>
</evidence>
<accession>A0A4S3KXG5</accession>
<keyword evidence="10" id="KW-1185">Reference proteome</keyword>
<evidence type="ECO:0000313" key="10">
    <source>
        <dbReference type="Proteomes" id="UP000294599"/>
    </source>
</evidence>
<sequence>MTRYYFWLATRSLRRNPVLTALMVAAIALGIGAAMTALTVLRGMSSNPMAHREDRVYRPQVDNWSANQPYDEQGNPPNLMTYQDSMALHNARKARRQAAMFPNFLAVEPANPEVKPFLATVLFTHGDFFPMFDVPFLFGGGWDRQSDDNNARVVVISRAMNDRLFGGADSVGRRLRMQGEDYIVSGVLDAWQPQPRFYEISSGAFADVEDVFVPFGIGIEKELTSSANNNCFSDPGAGYQAWLASDCIWMAFWVELEGAADAARYKDFLDAYVQEQKARGRFPRPLNNRVNTVAEWLAQQRVVGRDAQTQTWLAFAFLIVCLINTVGLLLAKFMARAPEIGLRRAVGASRKQVFAQFLTESGVIGIAGAALGLLLTWLGLIGLRALYGDTATGRMAELDAGMTAIVVLAAIGASLLAGLFPTWRACQVTPALQLKSN</sequence>
<evidence type="ECO:0000259" key="8">
    <source>
        <dbReference type="Pfam" id="PF12704"/>
    </source>
</evidence>
<dbReference type="RefSeq" id="WP_132577681.1">
    <property type="nucleotide sequence ID" value="NZ_JBHLWF010000078.1"/>
</dbReference>
<evidence type="ECO:0000256" key="4">
    <source>
        <dbReference type="ARBA" id="ARBA00022989"/>
    </source>
</evidence>
<keyword evidence="3 6" id="KW-0812">Transmembrane</keyword>
<reference evidence="9 10" key="1">
    <citation type="submission" date="2019-03" db="EMBL/GenBank/DDBJ databases">
        <title>Genomic Encyclopedia of Type Strains, Phase IV (KMG-IV): sequencing the most valuable type-strain genomes for metagenomic binning, comparative biology and taxonomic classification.</title>
        <authorList>
            <person name="Goeker M."/>
        </authorList>
    </citation>
    <scope>NUCLEOTIDE SEQUENCE [LARGE SCALE GENOMIC DNA]</scope>
    <source>
        <strain evidence="9 10">DSM 21944</strain>
    </source>
</reference>
<keyword evidence="2" id="KW-1003">Cell membrane</keyword>
<feature type="transmembrane region" description="Helical" evidence="6">
    <location>
        <begin position="312"/>
        <end position="333"/>
    </location>
</feature>
<dbReference type="PANTHER" id="PTHR30572">
    <property type="entry name" value="MEMBRANE COMPONENT OF TRANSPORTER-RELATED"/>
    <property type="match status" value="1"/>
</dbReference>
<evidence type="ECO:0000259" key="7">
    <source>
        <dbReference type="Pfam" id="PF02687"/>
    </source>
</evidence>
<dbReference type="InterPro" id="IPR050250">
    <property type="entry name" value="Macrolide_Exporter_MacB"/>
</dbReference>